<evidence type="ECO:0000256" key="1">
    <source>
        <dbReference type="ARBA" id="ARBA00004429"/>
    </source>
</evidence>
<keyword evidence="6 8" id="KW-0472">Membrane</keyword>
<evidence type="ECO:0000256" key="6">
    <source>
        <dbReference type="ARBA" id="ARBA00023136"/>
    </source>
</evidence>
<organism evidence="9 10">
    <name type="scientific">Trebonia kvetii</name>
    <dbReference type="NCBI Taxonomy" id="2480626"/>
    <lineage>
        <taxon>Bacteria</taxon>
        <taxon>Bacillati</taxon>
        <taxon>Actinomycetota</taxon>
        <taxon>Actinomycetes</taxon>
        <taxon>Streptosporangiales</taxon>
        <taxon>Treboniaceae</taxon>
        <taxon>Trebonia</taxon>
    </lineage>
</organism>
<protein>
    <submittedName>
        <fullName evidence="9">MFS transporter</fullName>
    </submittedName>
</protein>
<evidence type="ECO:0000313" key="10">
    <source>
        <dbReference type="Proteomes" id="UP000460272"/>
    </source>
</evidence>
<comment type="subcellular location">
    <subcellularLocation>
        <location evidence="1">Cell inner membrane</location>
        <topology evidence="1">Multi-pass membrane protein</topology>
    </subcellularLocation>
</comment>
<dbReference type="Gene3D" id="1.20.1250.20">
    <property type="entry name" value="MFS general substrate transporter like domains"/>
    <property type="match status" value="1"/>
</dbReference>
<dbReference type="PANTHER" id="PTHR23513:SF9">
    <property type="entry name" value="ENTEROBACTIN EXPORTER ENTS"/>
    <property type="match status" value="1"/>
</dbReference>
<keyword evidence="2" id="KW-0813">Transport</keyword>
<feature type="transmembrane region" description="Helical" evidence="8">
    <location>
        <begin position="287"/>
        <end position="306"/>
    </location>
</feature>
<dbReference type="PANTHER" id="PTHR23513">
    <property type="entry name" value="INTEGRAL MEMBRANE EFFLUX PROTEIN-RELATED"/>
    <property type="match status" value="1"/>
</dbReference>
<keyword evidence="5 8" id="KW-1133">Transmembrane helix</keyword>
<gene>
    <name evidence="9" type="ORF">EAS64_23895</name>
</gene>
<feature type="transmembrane region" description="Helical" evidence="8">
    <location>
        <begin position="408"/>
        <end position="426"/>
    </location>
</feature>
<dbReference type="Proteomes" id="UP000460272">
    <property type="component" value="Unassembled WGS sequence"/>
</dbReference>
<feature type="transmembrane region" description="Helical" evidence="8">
    <location>
        <begin position="175"/>
        <end position="192"/>
    </location>
</feature>
<dbReference type="SUPFAM" id="SSF103473">
    <property type="entry name" value="MFS general substrate transporter"/>
    <property type="match status" value="1"/>
</dbReference>
<comment type="caution">
    <text evidence="9">The sequence shown here is derived from an EMBL/GenBank/DDBJ whole genome shotgun (WGS) entry which is preliminary data.</text>
</comment>
<feature type="transmembrane region" description="Helical" evidence="8">
    <location>
        <begin position="253"/>
        <end position="275"/>
    </location>
</feature>
<sequence>MTWSLLPDISPLRESAGFRAMFTSRTVAFLGSQAGEVAILVQAQRLTGSPLVVGTLGLAELVPLIVFGLYGGVLADRFDRRKLMVWCEPGLAACAGLLLVNSLLPHPPLWPLYVVAALMMGIASLQRPAFEAATPRVVPLEKLTQASAVMSLSTNASVLLGSSLGGALAAAPGPWLVYALNVAGYVVSFAMLRRLPALPPITPGADGASDGSSGPDGSSGSDGSDGDGPASRAPALSEILVGLRYAISRRDLLGSYLADLSAMIFAYPNAMLPFLALELHAPWSTGLLFAAPSAGALIVSATGGWMPRIRRHGLAIAVAAGSWGLAMAAVGVSPTLYVALFFLAVAGGADECSAIFRDTMWKQSIPDHLRGRMAGIELLSYAAGPPTGQLRSGAVAAVTSPRFSLTSGGLACVAAVAAVLAVLPAFRGYVAPVGAPATASPAGQPALPGALRIQDRGDGFELHELVGVSEHGDAD</sequence>
<keyword evidence="4 8" id="KW-0812">Transmembrane</keyword>
<dbReference type="AlphaFoldDB" id="A0A6P2BWD0"/>
<feature type="transmembrane region" description="Helical" evidence="8">
    <location>
        <begin position="83"/>
        <end position="104"/>
    </location>
</feature>
<dbReference type="InterPro" id="IPR010290">
    <property type="entry name" value="TM_effector"/>
</dbReference>
<evidence type="ECO:0000256" key="4">
    <source>
        <dbReference type="ARBA" id="ARBA00022692"/>
    </source>
</evidence>
<evidence type="ECO:0000256" key="2">
    <source>
        <dbReference type="ARBA" id="ARBA00022448"/>
    </source>
</evidence>
<feature type="region of interest" description="Disordered" evidence="7">
    <location>
        <begin position="203"/>
        <end position="231"/>
    </location>
</feature>
<reference evidence="9 10" key="1">
    <citation type="submission" date="2018-11" db="EMBL/GenBank/DDBJ databases">
        <title>Trebonia kvetii gen.nov., sp.nov., a novel acidophilic actinobacterium, and proposal of the new actinobacterial family Treboniaceae fam. nov.</title>
        <authorList>
            <person name="Rapoport D."/>
            <person name="Sagova-Mareckova M."/>
            <person name="Sedlacek I."/>
            <person name="Provaznik J."/>
            <person name="Kralova S."/>
            <person name="Pavlinic D."/>
            <person name="Benes V."/>
            <person name="Kopecky J."/>
        </authorList>
    </citation>
    <scope>NUCLEOTIDE SEQUENCE [LARGE SCALE GENOMIC DNA]</scope>
    <source>
        <strain evidence="9 10">15Tr583</strain>
    </source>
</reference>
<dbReference type="CDD" id="cd06173">
    <property type="entry name" value="MFS_MefA_like"/>
    <property type="match status" value="1"/>
</dbReference>
<feature type="transmembrane region" description="Helical" evidence="8">
    <location>
        <begin position="313"/>
        <end position="330"/>
    </location>
</feature>
<accession>A0A6P2BWD0</accession>
<evidence type="ECO:0000256" key="7">
    <source>
        <dbReference type="SAM" id="MobiDB-lite"/>
    </source>
</evidence>
<proteinExistence type="predicted"/>
<keyword evidence="10" id="KW-1185">Reference proteome</keyword>
<dbReference type="GO" id="GO:0005886">
    <property type="term" value="C:plasma membrane"/>
    <property type="evidence" value="ECO:0007669"/>
    <property type="project" value="UniProtKB-SubCell"/>
</dbReference>
<dbReference type="InterPro" id="IPR036259">
    <property type="entry name" value="MFS_trans_sf"/>
</dbReference>
<dbReference type="OrthoDB" id="5494559at2"/>
<feature type="transmembrane region" description="Helical" evidence="8">
    <location>
        <begin position="51"/>
        <end position="71"/>
    </location>
</feature>
<dbReference type="RefSeq" id="WP_145856207.1">
    <property type="nucleotide sequence ID" value="NZ_RPFW01000004.1"/>
</dbReference>
<dbReference type="Pfam" id="PF05977">
    <property type="entry name" value="MFS_3"/>
    <property type="match status" value="1"/>
</dbReference>
<evidence type="ECO:0000313" key="9">
    <source>
        <dbReference type="EMBL" id="TVZ03439.1"/>
    </source>
</evidence>
<evidence type="ECO:0000256" key="5">
    <source>
        <dbReference type="ARBA" id="ARBA00022989"/>
    </source>
</evidence>
<dbReference type="EMBL" id="RPFW01000004">
    <property type="protein sequence ID" value="TVZ03439.1"/>
    <property type="molecule type" value="Genomic_DNA"/>
</dbReference>
<evidence type="ECO:0000256" key="3">
    <source>
        <dbReference type="ARBA" id="ARBA00022475"/>
    </source>
</evidence>
<keyword evidence="3" id="KW-1003">Cell membrane</keyword>
<evidence type="ECO:0000256" key="8">
    <source>
        <dbReference type="SAM" id="Phobius"/>
    </source>
</evidence>
<name>A0A6P2BWD0_9ACTN</name>